<organism evidence="1 2">
    <name type="scientific">Acanthoscelides obtectus</name>
    <name type="common">Bean weevil</name>
    <name type="synonym">Bruchus obtectus</name>
    <dbReference type="NCBI Taxonomy" id="200917"/>
    <lineage>
        <taxon>Eukaryota</taxon>
        <taxon>Metazoa</taxon>
        <taxon>Ecdysozoa</taxon>
        <taxon>Arthropoda</taxon>
        <taxon>Hexapoda</taxon>
        <taxon>Insecta</taxon>
        <taxon>Pterygota</taxon>
        <taxon>Neoptera</taxon>
        <taxon>Endopterygota</taxon>
        <taxon>Coleoptera</taxon>
        <taxon>Polyphaga</taxon>
        <taxon>Cucujiformia</taxon>
        <taxon>Chrysomeloidea</taxon>
        <taxon>Chrysomelidae</taxon>
        <taxon>Bruchinae</taxon>
        <taxon>Bruchini</taxon>
        <taxon>Acanthoscelides</taxon>
    </lineage>
</organism>
<dbReference type="EMBL" id="CAKOFQ010007765">
    <property type="protein sequence ID" value="CAH2007761.1"/>
    <property type="molecule type" value="Genomic_DNA"/>
</dbReference>
<comment type="caution">
    <text evidence="1">The sequence shown here is derived from an EMBL/GenBank/DDBJ whole genome shotgun (WGS) entry which is preliminary data.</text>
</comment>
<accession>A0A9P0M5A8</accession>
<protein>
    <submittedName>
        <fullName evidence="1">Uncharacterized protein</fullName>
    </submittedName>
</protein>
<reference evidence="1" key="1">
    <citation type="submission" date="2022-03" db="EMBL/GenBank/DDBJ databases">
        <authorList>
            <person name="Sayadi A."/>
        </authorList>
    </citation>
    <scope>NUCLEOTIDE SEQUENCE</scope>
</reference>
<name>A0A9P0M5A8_ACAOB</name>
<gene>
    <name evidence="1" type="ORF">ACAOBT_LOCUS29825</name>
</gene>
<evidence type="ECO:0000313" key="1">
    <source>
        <dbReference type="EMBL" id="CAH2007761.1"/>
    </source>
</evidence>
<evidence type="ECO:0000313" key="2">
    <source>
        <dbReference type="Proteomes" id="UP001152888"/>
    </source>
</evidence>
<sequence>MERFWPKLISM</sequence>
<keyword evidence="2" id="KW-1185">Reference proteome</keyword>
<dbReference type="Proteomes" id="UP001152888">
    <property type="component" value="Unassembled WGS sequence"/>
</dbReference>
<proteinExistence type="predicted"/>